<dbReference type="GeneID" id="99727907"/>
<dbReference type="EMBL" id="SGWZ01000001">
    <property type="protein sequence ID" value="RZS73399.1"/>
    <property type="molecule type" value="Genomic_DNA"/>
</dbReference>
<comment type="catalytic activity">
    <reaction evidence="7 8">
        <text>L-2,4-diaminobutanoate + acetyl-CoA = (2S)-4-acetamido-2-aminobutanoate + CoA + H(+)</text>
        <dbReference type="Rhea" id="RHEA:16901"/>
        <dbReference type="ChEBI" id="CHEBI:15378"/>
        <dbReference type="ChEBI" id="CHEBI:57287"/>
        <dbReference type="ChEBI" id="CHEBI:57288"/>
        <dbReference type="ChEBI" id="CHEBI:58761"/>
        <dbReference type="ChEBI" id="CHEBI:58929"/>
        <dbReference type="EC" id="2.3.1.178"/>
    </reaction>
</comment>
<dbReference type="Proteomes" id="UP000078084">
    <property type="component" value="Unassembled WGS sequence"/>
</dbReference>
<accession>A0A171KWM9</accession>
<dbReference type="UniPathway" id="UPA00067">
    <property type="reaction ID" value="UER00122"/>
</dbReference>
<dbReference type="PATRIC" id="fig|206506.3.peg.716"/>
<dbReference type="GO" id="GO:0019491">
    <property type="term" value="P:ectoine biosynthetic process"/>
    <property type="evidence" value="ECO:0007669"/>
    <property type="project" value="UniProtKB-UniPathway"/>
</dbReference>
<gene>
    <name evidence="8" type="primary">ectA</name>
    <name evidence="10" type="ORF">AAV32_03275</name>
    <name evidence="11" type="ORF">EV679_0590</name>
</gene>
<comment type="similarity">
    <text evidence="2 8">Belongs to the acetyltransferase family. EctA subfamily.</text>
</comment>
<evidence type="ECO:0000256" key="1">
    <source>
        <dbReference type="ARBA" id="ARBA00004978"/>
    </source>
</evidence>
<evidence type="ECO:0000256" key="6">
    <source>
        <dbReference type="ARBA" id="ARBA00023315"/>
    </source>
</evidence>
<dbReference type="InterPro" id="IPR000182">
    <property type="entry name" value="GNAT_dom"/>
</dbReference>
<comment type="caution">
    <text evidence="10">The sequence shown here is derived from an EMBL/GenBank/DDBJ whole genome shotgun (WGS) entry which is preliminary data.</text>
</comment>
<dbReference type="EMBL" id="LBNE01000001">
    <property type="protein sequence ID" value="KKO73296.1"/>
    <property type="molecule type" value="Genomic_DNA"/>
</dbReference>
<dbReference type="EC" id="2.3.1.178" evidence="3 8"/>
<evidence type="ECO:0000313" key="11">
    <source>
        <dbReference type="EMBL" id="RZS73399.1"/>
    </source>
</evidence>
<evidence type="ECO:0000313" key="10">
    <source>
        <dbReference type="EMBL" id="KKO73296.1"/>
    </source>
</evidence>
<sequence length="181" mass="19454">MSAAGYQIARGGAPPGAANYVLDAPVVADGAAIHALIAASPPLDLNSVYAYLLLCEHFSATCVVARQGADIDGFVSAYLPPGREDTIFIWQVAVHERARGQGLARKMLAHLLARPAMKWVRYLETTIGPDNHASRRTFAALGEALGAPCTERPLFDVALFGGASHEDERLLRYGPFHFPSR</sequence>
<dbReference type="Proteomes" id="UP000292039">
    <property type="component" value="Unassembled WGS sequence"/>
</dbReference>
<reference evidence="11 13" key="2">
    <citation type="submission" date="2019-02" db="EMBL/GenBank/DDBJ databases">
        <title>Genomic Encyclopedia of Type Strains, Phase IV (KMG-IV): sequencing the most valuable type-strain genomes for metagenomic binning, comparative biology and taxonomic classification.</title>
        <authorList>
            <person name="Goeker M."/>
        </authorList>
    </citation>
    <scope>NUCLEOTIDE SEQUENCE [LARGE SCALE GENOMIC DNA]</scope>
    <source>
        <strain evidence="11 13">DSM 16618</strain>
    </source>
</reference>
<dbReference type="AlphaFoldDB" id="A0A171KWM9"/>
<keyword evidence="12" id="KW-1185">Reference proteome</keyword>
<evidence type="ECO:0000256" key="2">
    <source>
        <dbReference type="ARBA" id="ARBA00010712"/>
    </source>
</evidence>
<evidence type="ECO:0000313" key="13">
    <source>
        <dbReference type="Proteomes" id="UP000292039"/>
    </source>
</evidence>
<keyword evidence="5 8" id="KW-0808">Transferase</keyword>
<dbReference type="OrthoDB" id="2436196at2"/>
<dbReference type="NCBIfam" id="TIGR02406">
    <property type="entry name" value="ectoine_EctA"/>
    <property type="match status" value="1"/>
</dbReference>
<dbReference type="Gene3D" id="3.40.630.30">
    <property type="match status" value="1"/>
</dbReference>
<evidence type="ECO:0000256" key="7">
    <source>
        <dbReference type="ARBA" id="ARBA00048924"/>
    </source>
</evidence>
<evidence type="ECO:0000256" key="4">
    <source>
        <dbReference type="ARBA" id="ARBA00017935"/>
    </source>
</evidence>
<dbReference type="PROSITE" id="PS51186">
    <property type="entry name" value="GNAT"/>
    <property type="match status" value="1"/>
</dbReference>
<feature type="domain" description="N-acetyltransferase" evidence="9">
    <location>
        <begin position="20"/>
        <end position="181"/>
    </location>
</feature>
<keyword evidence="6 8" id="KW-0012">Acyltransferase</keyword>
<reference evidence="10 12" key="1">
    <citation type="submission" date="2015-04" db="EMBL/GenBank/DDBJ databases">
        <title>Genome sequence of Kerstersia gyiorum CG1.</title>
        <authorList>
            <person name="Greninger A.L."/>
            <person name="Kozyreva V."/>
            <person name="Chaturvedi V."/>
        </authorList>
    </citation>
    <scope>NUCLEOTIDE SEQUENCE [LARGE SCALE GENOMIC DNA]</scope>
    <source>
        <strain evidence="10 12">CG1</strain>
    </source>
</reference>
<evidence type="ECO:0000256" key="3">
    <source>
        <dbReference type="ARBA" id="ARBA00012355"/>
    </source>
</evidence>
<name>A0A171KWM9_9BURK</name>
<dbReference type="InterPro" id="IPR016181">
    <property type="entry name" value="Acyl_CoA_acyltransferase"/>
</dbReference>
<organism evidence="10 12">
    <name type="scientific">Kerstersia gyiorum</name>
    <dbReference type="NCBI Taxonomy" id="206506"/>
    <lineage>
        <taxon>Bacteria</taxon>
        <taxon>Pseudomonadati</taxon>
        <taxon>Pseudomonadota</taxon>
        <taxon>Betaproteobacteria</taxon>
        <taxon>Burkholderiales</taxon>
        <taxon>Alcaligenaceae</taxon>
        <taxon>Kerstersia</taxon>
    </lineage>
</organism>
<evidence type="ECO:0000256" key="8">
    <source>
        <dbReference type="RuleBase" id="RU365045"/>
    </source>
</evidence>
<protein>
    <recommendedName>
        <fullName evidence="4 8">L-2,4-diaminobutyric acid acetyltransferase</fullName>
        <shortName evidence="8">DABA acetyltransferase</shortName>
        <ecNumber evidence="3 8">2.3.1.178</ecNumber>
    </recommendedName>
</protein>
<evidence type="ECO:0000259" key="9">
    <source>
        <dbReference type="PROSITE" id="PS51186"/>
    </source>
</evidence>
<comment type="function">
    <text evidence="8">Catalyzes the acetylation of L-2,4-diaminobutyrate (DABA) to gamma-N-acetyl-alpha,gamma-diaminobutyric acid (ADABA) with acetyl coenzyme A.</text>
</comment>
<dbReference type="Pfam" id="PF00583">
    <property type="entry name" value="Acetyltransf_1"/>
    <property type="match status" value="1"/>
</dbReference>
<dbReference type="SUPFAM" id="SSF55729">
    <property type="entry name" value="Acyl-CoA N-acyltransferases (Nat)"/>
    <property type="match status" value="1"/>
</dbReference>
<dbReference type="InterPro" id="IPR012772">
    <property type="entry name" value="Ectoine_EctA"/>
</dbReference>
<evidence type="ECO:0000256" key="5">
    <source>
        <dbReference type="ARBA" id="ARBA00022679"/>
    </source>
</evidence>
<proteinExistence type="inferred from homology"/>
<dbReference type="STRING" id="206506.AAV32_03275"/>
<dbReference type="CDD" id="cd04301">
    <property type="entry name" value="NAT_SF"/>
    <property type="match status" value="1"/>
</dbReference>
<dbReference type="GO" id="GO:0033816">
    <property type="term" value="F:diaminobutyrate acetyltransferase activity"/>
    <property type="evidence" value="ECO:0007669"/>
    <property type="project" value="UniProtKB-EC"/>
</dbReference>
<evidence type="ECO:0000313" key="12">
    <source>
        <dbReference type="Proteomes" id="UP000078084"/>
    </source>
</evidence>
<dbReference type="RefSeq" id="WP_068367441.1">
    <property type="nucleotide sequence ID" value="NZ_CBCSEB010000010.1"/>
</dbReference>
<comment type="pathway">
    <text evidence="1 8">Amine and polyamine biosynthesis; ectoine biosynthesis; L-ectoine from L-aspartate 4-semialdehyde: step 2/3.</text>
</comment>